<keyword evidence="1 2" id="KW-0597">Phosphoprotein</keyword>
<dbReference type="PROSITE" id="PS50110">
    <property type="entry name" value="RESPONSE_REGULATORY"/>
    <property type="match status" value="1"/>
</dbReference>
<gene>
    <name evidence="4" type="ORF">HLH48_09090</name>
</gene>
<organism evidence="4 5">
    <name type="scientific">Gluconacetobacter sacchari</name>
    <dbReference type="NCBI Taxonomy" id="92759"/>
    <lineage>
        <taxon>Bacteria</taxon>
        <taxon>Pseudomonadati</taxon>
        <taxon>Pseudomonadota</taxon>
        <taxon>Alphaproteobacteria</taxon>
        <taxon>Acetobacterales</taxon>
        <taxon>Acetobacteraceae</taxon>
        <taxon>Gluconacetobacter</taxon>
    </lineage>
</organism>
<feature type="domain" description="Response regulatory" evidence="3">
    <location>
        <begin position="6"/>
        <end position="113"/>
    </location>
</feature>
<dbReference type="PANTHER" id="PTHR44591">
    <property type="entry name" value="STRESS RESPONSE REGULATOR PROTEIN 1"/>
    <property type="match status" value="1"/>
</dbReference>
<dbReference type="GO" id="GO:0000160">
    <property type="term" value="P:phosphorelay signal transduction system"/>
    <property type="evidence" value="ECO:0007669"/>
    <property type="project" value="InterPro"/>
</dbReference>
<comment type="caution">
    <text evidence="4">The sequence shown here is derived from an EMBL/GenBank/DDBJ whole genome shotgun (WGS) entry which is preliminary data.</text>
</comment>
<dbReference type="RefSeq" id="WP_182997181.1">
    <property type="nucleotide sequence ID" value="NZ_JABEQJ010000009.1"/>
</dbReference>
<dbReference type="SMART" id="SM00448">
    <property type="entry name" value="REC"/>
    <property type="match status" value="1"/>
</dbReference>
<evidence type="ECO:0000259" key="3">
    <source>
        <dbReference type="PROSITE" id="PS50110"/>
    </source>
</evidence>
<dbReference type="Pfam" id="PF00072">
    <property type="entry name" value="Response_reg"/>
    <property type="match status" value="1"/>
</dbReference>
<feature type="modified residue" description="4-aspartylphosphate" evidence="2">
    <location>
        <position position="55"/>
    </location>
</feature>
<name>A0A7W4ICH2_9PROT</name>
<dbReference type="AlphaFoldDB" id="A0A7W4ICH2"/>
<dbReference type="EMBL" id="JABEQJ010000009">
    <property type="protein sequence ID" value="MBB2160329.1"/>
    <property type="molecule type" value="Genomic_DNA"/>
</dbReference>
<dbReference type="InterPro" id="IPR001789">
    <property type="entry name" value="Sig_transdc_resp-reg_receiver"/>
</dbReference>
<dbReference type="Gene3D" id="3.40.50.2300">
    <property type="match status" value="1"/>
</dbReference>
<dbReference type="Proteomes" id="UP000589085">
    <property type="component" value="Unassembled WGS sequence"/>
</dbReference>
<reference evidence="4 5" key="1">
    <citation type="submission" date="2020-04" db="EMBL/GenBank/DDBJ databases">
        <title>Description of novel Gluconacetobacter.</title>
        <authorList>
            <person name="Sombolestani A."/>
        </authorList>
    </citation>
    <scope>NUCLEOTIDE SEQUENCE [LARGE SCALE GENOMIC DNA]</scope>
    <source>
        <strain evidence="4 5">LMG 19747</strain>
    </source>
</reference>
<evidence type="ECO:0000313" key="4">
    <source>
        <dbReference type="EMBL" id="MBB2160329.1"/>
    </source>
</evidence>
<dbReference type="PANTHER" id="PTHR44591:SF3">
    <property type="entry name" value="RESPONSE REGULATORY DOMAIN-CONTAINING PROTEIN"/>
    <property type="match status" value="1"/>
</dbReference>
<evidence type="ECO:0000256" key="2">
    <source>
        <dbReference type="PROSITE-ProRule" id="PRU00169"/>
    </source>
</evidence>
<dbReference type="SUPFAM" id="SSF52172">
    <property type="entry name" value="CheY-like"/>
    <property type="match status" value="1"/>
</dbReference>
<dbReference type="InterPro" id="IPR050595">
    <property type="entry name" value="Bact_response_regulator"/>
</dbReference>
<dbReference type="InterPro" id="IPR011006">
    <property type="entry name" value="CheY-like_superfamily"/>
</dbReference>
<evidence type="ECO:0000256" key="1">
    <source>
        <dbReference type="ARBA" id="ARBA00022553"/>
    </source>
</evidence>
<sequence>MTSERHILLVEDESAIAELIRTALEASGLRVTACAGVQSALNAVEQEPVDLAIIDLSLPDGAPDRLTDRLKGSGVPMIAISGDPARLAAFTPGHTLEKPFRVRALMDLVRGMLDGAAG</sequence>
<accession>A0A7W4ICH2</accession>
<evidence type="ECO:0000313" key="5">
    <source>
        <dbReference type="Proteomes" id="UP000589085"/>
    </source>
</evidence>
<protein>
    <submittedName>
        <fullName evidence="4">Response regulator</fullName>
    </submittedName>
</protein>
<proteinExistence type="predicted"/>